<feature type="region of interest" description="Disordered" evidence="1">
    <location>
        <begin position="1"/>
        <end position="116"/>
    </location>
</feature>
<dbReference type="Proteomes" id="UP000235672">
    <property type="component" value="Unassembled WGS sequence"/>
</dbReference>
<feature type="compositionally biased region" description="Polar residues" evidence="1">
    <location>
        <begin position="105"/>
        <end position="114"/>
    </location>
</feature>
<evidence type="ECO:0000313" key="4">
    <source>
        <dbReference type="Proteomes" id="UP000235672"/>
    </source>
</evidence>
<dbReference type="AlphaFoldDB" id="A0A2J6Q0A8"/>
<dbReference type="STRING" id="1745343.A0A2J6Q0A8"/>
<protein>
    <submittedName>
        <fullName evidence="3">Uncharacterized protein</fullName>
    </submittedName>
</protein>
<keyword evidence="2" id="KW-0472">Membrane</keyword>
<evidence type="ECO:0000256" key="1">
    <source>
        <dbReference type="SAM" id="MobiDB-lite"/>
    </source>
</evidence>
<organism evidence="3 4">
    <name type="scientific">Hyaloscypha hepaticicola</name>
    <dbReference type="NCBI Taxonomy" id="2082293"/>
    <lineage>
        <taxon>Eukaryota</taxon>
        <taxon>Fungi</taxon>
        <taxon>Dikarya</taxon>
        <taxon>Ascomycota</taxon>
        <taxon>Pezizomycotina</taxon>
        <taxon>Leotiomycetes</taxon>
        <taxon>Helotiales</taxon>
        <taxon>Hyaloscyphaceae</taxon>
        <taxon>Hyaloscypha</taxon>
    </lineage>
</organism>
<evidence type="ECO:0000256" key="2">
    <source>
        <dbReference type="SAM" id="Phobius"/>
    </source>
</evidence>
<dbReference type="EMBL" id="KZ613488">
    <property type="protein sequence ID" value="PMD19723.1"/>
    <property type="molecule type" value="Genomic_DNA"/>
</dbReference>
<dbReference type="OrthoDB" id="5596743at2759"/>
<keyword evidence="2" id="KW-0812">Transmembrane</keyword>
<reference evidence="3 4" key="1">
    <citation type="submission" date="2016-05" db="EMBL/GenBank/DDBJ databases">
        <title>A degradative enzymes factory behind the ericoid mycorrhizal symbiosis.</title>
        <authorList>
            <consortium name="DOE Joint Genome Institute"/>
            <person name="Martino E."/>
            <person name="Morin E."/>
            <person name="Grelet G."/>
            <person name="Kuo A."/>
            <person name="Kohler A."/>
            <person name="Daghino S."/>
            <person name="Barry K."/>
            <person name="Choi C."/>
            <person name="Cichocki N."/>
            <person name="Clum A."/>
            <person name="Copeland A."/>
            <person name="Hainaut M."/>
            <person name="Haridas S."/>
            <person name="Labutti K."/>
            <person name="Lindquist E."/>
            <person name="Lipzen A."/>
            <person name="Khouja H.-R."/>
            <person name="Murat C."/>
            <person name="Ohm R."/>
            <person name="Olson A."/>
            <person name="Spatafora J."/>
            <person name="Veneault-Fourrey C."/>
            <person name="Henrissat B."/>
            <person name="Grigoriev I."/>
            <person name="Martin F."/>
            <person name="Perotto S."/>
        </authorList>
    </citation>
    <scope>NUCLEOTIDE SEQUENCE [LARGE SCALE GENOMIC DNA]</scope>
    <source>
        <strain evidence="3 4">UAMH 7357</strain>
    </source>
</reference>
<feature type="compositionally biased region" description="Basic and acidic residues" evidence="1">
    <location>
        <begin position="1"/>
        <end position="10"/>
    </location>
</feature>
<sequence length="444" mass="45672">MTFWDEEQKRLSKCNLYGNRRHSSSTAPPSSETSNSSTSPLPSASPSSSTSSLSNTVVSSTSPLPSGSSSSSTSSLSNTVVSSKSPLATETPVPSTGGTTTVPPIQTSSAQSDGILTARPPSMRGFFLCLILGMFFLIQGTAALVQPDALPLPTHTAEATFSSTEVADLNPNPLDTIDKRLQKRDGTSDAKLWTDIVNLLAEYVGGKFNTLVSLGPCKELFAQNFLAEIENAVCEKEGGDAINALLGADLAKACTSAILAGAVLEPPAELVALFTAGVACNFMVSWFFSHTPVLSDLTEFVDYICSQPKPCGDLLSDPNNCGCCGNVCSTGTCNNGACTSNTCTGETCDTFGPCGPGGTCVCASTAEGTGFCVDGQTPCAGLAPCTYSTQCGSGQICGVSTCCEVNVCVGATFCGGTNANPKFLFNRGYGNATIAGRGQWAFLA</sequence>
<keyword evidence="2" id="KW-1133">Transmembrane helix</keyword>
<feature type="transmembrane region" description="Helical" evidence="2">
    <location>
        <begin position="125"/>
        <end position="145"/>
    </location>
</feature>
<proteinExistence type="predicted"/>
<name>A0A2J6Q0A8_9HELO</name>
<keyword evidence="4" id="KW-1185">Reference proteome</keyword>
<evidence type="ECO:0000313" key="3">
    <source>
        <dbReference type="EMBL" id="PMD19723.1"/>
    </source>
</evidence>
<gene>
    <name evidence="3" type="ORF">NA56DRAFT_197932</name>
</gene>
<accession>A0A2J6Q0A8</accession>
<feature type="compositionally biased region" description="Low complexity" evidence="1">
    <location>
        <begin position="24"/>
        <end position="104"/>
    </location>
</feature>